<protein>
    <recommendedName>
        <fullName evidence="3">Phage protein</fullName>
    </recommendedName>
</protein>
<evidence type="ECO:0008006" key="3">
    <source>
        <dbReference type="Google" id="ProtNLM"/>
    </source>
</evidence>
<accession>A0ABZ0Q2V7</accession>
<keyword evidence="2" id="KW-1185">Reference proteome</keyword>
<organism evidence="1 2">
    <name type="scientific">Pediococcus inopinatus</name>
    <dbReference type="NCBI Taxonomy" id="114090"/>
    <lineage>
        <taxon>Bacteria</taxon>
        <taxon>Bacillati</taxon>
        <taxon>Bacillota</taxon>
        <taxon>Bacilli</taxon>
        <taxon>Lactobacillales</taxon>
        <taxon>Lactobacillaceae</taxon>
        <taxon>Pediococcus</taxon>
    </lineage>
</organism>
<name>A0ABZ0Q2V7_9LACO</name>
<proteinExistence type="predicted"/>
<dbReference type="EMBL" id="CP104778">
    <property type="protein sequence ID" value="WPC20862.1"/>
    <property type="molecule type" value="Genomic_DNA"/>
</dbReference>
<evidence type="ECO:0000313" key="1">
    <source>
        <dbReference type="EMBL" id="WPC20862.1"/>
    </source>
</evidence>
<sequence length="136" mass="15823">MNNKDMLSIIYNQLLSNDEINKMTLETSGQHRIKYYDYPDTANQNQAFIVIEPLEPPQSAKSGSDQELSLKFTIQINCESKVRSEVKQLQYLIKQEMKKLNYGQMTGGLDEYFPDTGRFVDARRYRGTTSLYDVNY</sequence>
<dbReference type="Proteomes" id="UP001302696">
    <property type="component" value="Chromosome"/>
</dbReference>
<dbReference type="RefSeq" id="WP_323708950.1">
    <property type="nucleotide sequence ID" value="NZ_CP104778.1"/>
</dbReference>
<evidence type="ECO:0000313" key="2">
    <source>
        <dbReference type="Proteomes" id="UP001302696"/>
    </source>
</evidence>
<reference evidence="2" key="1">
    <citation type="submission" date="2024-06" db="EMBL/GenBank/DDBJ databases">
        <authorList>
            <person name="Chang H.C."/>
            <person name="Mun S.Y."/>
        </authorList>
    </citation>
    <scope>NUCLEOTIDE SEQUENCE [LARGE SCALE GENOMIC DNA]</scope>
    <source>
        <strain evidence="2">KT1</strain>
    </source>
</reference>
<gene>
    <name evidence="1" type="ORF">N6G96_06005</name>
</gene>